<evidence type="ECO:0000313" key="2">
    <source>
        <dbReference type="EMBL" id="KAK9144862.1"/>
    </source>
</evidence>
<sequence>MLFFLICSAVGFRTVEMVSFEMNDRKNPILVRGDVDDRIEIYHAILHETPKLQGHILIWLGLRLGPYRMAHLGDDTRVIRFHCAVQWLLAYIGSFPTKDTNPWLDLPTALCDIVLGQVQGPKSACVRLLIFAEAMGIRRTLAV</sequence>
<evidence type="ECO:0000256" key="1">
    <source>
        <dbReference type="SAM" id="SignalP"/>
    </source>
</evidence>
<name>A0AAP0PI39_9MAGN</name>
<dbReference type="EMBL" id="JBBNAE010000002">
    <property type="protein sequence ID" value="KAK9144862.1"/>
    <property type="molecule type" value="Genomic_DNA"/>
</dbReference>
<dbReference type="Proteomes" id="UP001417504">
    <property type="component" value="Unassembled WGS sequence"/>
</dbReference>
<keyword evidence="1" id="KW-0732">Signal</keyword>
<dbReference type="AlphaFoldDB" id="A0AAP0PI39"/>
<evidence type="ECO:0000313" key="3">
    <source>
        <dbReference type="Proteomes" id="UP001417504"/>
    </source>
</evidence>
<protein>
    <submittedName>
        <fullName evidence="2">Uncharacterized protein</fullName>
    </submittedName>
</protein>
<feature type="chain" id="PRO_5042914199" evidence="1">
    <location>
        <begin position="18"/>
        <end position="143"/>
    </location>
</feature>
<keyword evidence="3" id="KW-1185">Reference proteome</keyword>
<feature type="signal peptide" evidence="1">
    <location>
        <begin position="1"/>
        <end position="17"/>
    </location>
</feature>
<organism evidence="2 3">
    <name type="scientific">Stephania japonica</name>
    <dbReference type="NCBI Taxonomy" id="461633"/>
    <lineage>
        <taxon>Eukaryota</taxon>
        <taxon>Viridiplantae</taxon>
        <taxon>Streptophyta</taxon>
        <taxon>Embryophyta</taxon>
        <taxon>Tracheophyta</taxon>
        <taxon>Spermatophyta</taxon>
        <taxon>Magnoliopsida</taxon>
        <taxon>Ranunculales</taxon>
        <taxon>Menispermaceae</taxon>
        <taxon>Menispermoideae</taxon>
        <taxon>Cissampelideae</taxon>
        <taxon>Stephania</taxon>
    </lineage>
</organism>
<comment type="caution">
    <text evidence="2">The sequence shown here is derived from an EMBL/GenBank/DDBJ whole genome shotgun (WGS) entry which is preliminary data.</text>
</comment>
<proteinExistence type="predicted"/>
<reference evidence="2 3" key="1">
    <citation type="submission" date="2024-01" db="EMBL/GenBank/DDBJ databases">
        <title>Genome assemblies of Stephania.</title>
        <authorList>
            <person name="Yang L."/>
        </authorList>
    </citation>
    <scope>NUCLEOTIDE SEQUENCE [LARGE SCALE GENOMIC DNA]</scope>
    <source>
        <strain evidence="2">QJT</strain>
        <tissue evidence="2">Leaf</tissue>
    </source>
</reference>
<accession>A0AAP0PI39</accession>
<gene>
    <name evidence="2" type="ORF">Sjap_004765</name>
</gene>